<feature type="transmembrane region" description="Helical" evidence="1">
    <location>
        <begin position="40"/>
        <end position="60"/>
    </location>
</feature>
<comment type="caution">
    <text evidence="2">The sequence shown here is derived from an EMBL/GenBank/DDBJ whole genome shotgun (WGS) entry which is preliminary data.</text>
</comment>
<sequence>MASQIQKGAVKQLELLWWLITFLVLAAVLLPIYFNIGNFPFYTLNIVVIICFITLGRYIFLLPYTYLAHRETWKIVLVFLCIPLVFYLVQELNNFQTFVDERGVESLVGKRPADRQMQWVYFIQNEILLFGVGAVITAVIFPFRLILSVWRGRNRGTV</sequence>
<dbReference type="RefSeq" id="WP_099155737.1">
    <property type="nucleotide sequence ID" value="NZ_PDUD01000072.1"/>
</dbReference>
<keyword evidence="3" id="KW-1185">Reference proteome</keyword>
<dbReference type="OrthoDB" id="1494081at2"/>
<dbReference type="Proteomes" id="UP000223913">
    <property type="component" value="Unassembled WGS sequence"/>
</dbReference>
<name>A0A2D0MXH1_FLAN2</name>
<keyword evidence="1" id="KW-0812">Transmembrane</keyword>
<gene>
    <name evidence="2" type="ORF">CRP01_40075</name>
</gene>
<evidence type="ECO:0000256" key="1">
    <source>
        <dbReference type="SAM" id="Phobius"/>
    </source>
</evidence>
<dbReference type="AlphaFoldDB" id="A0A2D0MXH1"/>
<evidence type="ECO:0000313" key="3">
    <source>
        <dbReference type="Proteomes" id="UP000223913"/>
    </source>
</evidence>
<reference evidence="2 3" key="1">
    <citation type="submission" date="2017-10" db="EMBL/GenBank/DDBJ databases">
        <title>The draft genome sequence of Lewinella nigricans NBRC 102662.</title>
        <authorList>
            <person name="Wang K."/>
        </authorList>
    </citation>
    <scope>NUCLEOTIDE SEQUENCE [LARGE SCALE GENOMIC DNA]</scope>
    <source>
        <strain evidence="2 3">NBRC 102662</strain>
    </source>
</reference>
<keyword evidence="1" id="KW-0472">Membrane</keyword>
<keyword evidence="1" id="KW-1133">Transmembrane helix</keyword>
<evidence type="ECO:0000313" key="2">
    <source>
        <dbReference type="EMBL" id="PHN00836.1"/>
    </source>
</evidence>
<accession>A0A2D0MXH1</accession>
<feature type="transmembrane region" description="Helical" evidence="1">
    <location>
        <begin position="72"/>
        <end position="89"/>
    </location>
</feature>
<dbReference type="EMBL" id="PDUD01000072">
    <property type="protein sequence ID" value="PHN00836.1"/>
    <property type="molecule type" value="Genomic_DNA"/>
</dbReference>
<feature type="transmembrane region" description="Helical" evidence="1">
    <location>
        <begin position="127"/>
        <end position="147"/>
    </location>
</feature>
<feature type="transmembrane region" description="Helical" evidence="1">
    <location>
        <begin position="15"/>
        <end position="34"/>
    </location>
</feature>
<proteinExistence type="predicted"/>
<organism evidence="2 3">
    <name type="scientific">Flavilitoribacter nigricans (strain ATCC 23147 / DSM 23189 / NBRC 102662 / NCIMB 1420 / SS-2)</name>
    <name type="common">Lewinella nigricans</name>
    <dbReference type="NCBI Taxonomy" id="1122177"/>
    <lineage>
        <taxon>Bacteria</taxon>
        <taxon>Pseudomonadati</taxon>
        <taxon>Bacteroidota</taxon>
        <taxon>Saprospiria</taxon>
        <taxon>Saprospirales</taxon>
        <taxon>Lewinellaceae</taxon>
        <taxon>Flavilitoribacter</taxon>
    </lineage>
</organism>
<protein>
    <submittedName>
        <fullName evidence="2">Uncharacterized protein</fullName>
    </submittedName>
</protein>